<evidence type="ECO:0000256" key="14">
    <source>
        <dbReference type="ARBA" id="ARBA00023137"/>
    </source>
</evidence>
<dbReference type="CDD" id="cd00063">
    <property type="entry name" value="FN3"/>
    <property type="match status" value="2"/>
</dbReference>
<dbReference type="PROSITE" id="PS51550">
    <property type="entry name" value="EPH_LBD"/>
    <property type="match status" value="1"/>
</dbReference>
<dbReference type="Pfam" id="PF25599">
    <property type="entry name" value="Ephrin_CRD"/>
    <property type="match status" value="1"/>
</dbReference>
<dbReference type="SUPFAM" id="SSF49265">
    <property type="entry name" value="Fibronectin type III"/>
    <property type="match status" value="1"/>
</dbReference>
<dbReference type="FunFam" id="2.60.40.10:FF:000059">
    <property type="entry name" value="Ephrin type-A receptor 6"/>
    <property type="match status" value="1"/>
</dbReference>
<dbReference type="GO" id="GO:0005524">
    <property type="term" value="F:ATP binding"/>
    <property type="evidence" value="ECO:0007669"/>
    <property type="project" value="UniProtKB-UniRule"/>
</dbReference>
<dbReference type="Pfam" id="PF01404">
    <property type="entry name" value="Ephrin_lbd"/>
    <property type="match status" value="1"/>
</dbReference>
<dbReference type="InterPro" id="IPR013783">
    <property type="entry name" value="Ig-like_fold"/>
</dbReference>
<dbReference type="FunFam" id="2.10.50.10:FF:000001">
    <property type="entry name" value="Ephrin type-A receptor 5"/>
    <property type="match status" value="1"/>
</dbReference>
<dbReference type="CDD" id="cd00185">
    <property type="entry name" value="TNFRSF"/>
    <property type="match status" value="1"/>
</dbReference>
<evidence type="ECO:0000256" key="13">
    <source>
        <dbReference type="ARBA" id="ARBA00023136"/>
    </source>
</evidence>
<dbReference type="Pfam" id="PF00536">
    <property type="entry name" value="SAM_1"/>
    <property type="match status" value="1"/>
</dbReference>
<dbReference type="Gene3D" id="2.60.120.260">
    <property type="entry name" value="Galactose-binding domain-like"/>
    <property type="match status" value="1"/>
</dbReference>
<dbReference type="FunFam" id="1.10.510.10:FF:000019">
    <property type="entry name" value="Ephrin type-A receptor 5"/>
    <property type="match status" value="1"/>
</dbReference>
<dbReference type="GO" id="GO:0005005">
    <property type="term" value="F:transmembrane-ephrin receptor activity"/>
    <property type="evidence" value="ECO:0007669"/>
    <property type="project" value="TreeGrafter"/>
</dbReference>
<dbReference type="InterPro" id="IPR001426">
    <property type="entry name" value="Tyr_kinase_rcpt_V_CS"/>
</dbReference>
<keyword evidence="9 19" id="KW-0547">Nucleotide-binding</keyword>
<sequence>MQRVPNSAAMCPTILIPALLGLLSRTIAQPSNQVYLLDTTQYERNLGWQATPSSGWEVLQAPIDQVTTVPAYQVCNVMKANQNNWLKTFWIPRHEARRVFVELTFTLRDCGSMQKVPVTCKETFHLFYHETDEAKSGPIDESKFIKVDTIAADTNFDRTDVAGRVLKLNTKVRELPVLSARGFYLAFQDVGACVAIVTVRAYYKRCSKTVFKLAVFPATVAGEASSSLLEVPGTCVDGARTEENPRMHCSGDGEWVVPIGRCTCSAGYEETTETYCQACDPGQFKAELGELGCAACPAHSFSNAKASTSCKCRDGYYRAKGDNSSQPCTHPPTAPQNLISSVNETSVILEWNPPQNSGGREDVTYQVLCQQCSASSCEPCGRALHFLPRQDRLKAPTVTITRLKAHSNYSFTVEAHNGVSSLAKSFLPFSTSVNITTNQAAPSQIGAVSTEILSKDSVSLSWIDPDHPNGIILEYEIKYYVKTLREKRFFIVRTKTSSITLSHLKADTVYSFEIRARTAAGYGRYSEPVDINMAMPVENSASHVAVFAVCAATILAIAIGIFVCIRRRRTKRMATYKDEEEQNPINGEVQVKRASKRIYVDPFTYEDPSRAVQEFAREIDAAWISIEKVIGSGESGEVCRGRLRIPNEPEVAVAIKTLKAGYSEKQRRDFLSEASIMGQFEHPNIIRLEGVVTKSKPVMIITEHMENGSLDSFLKKNDGQFTVIQLLGMLRGIAAGMKYLSDMNYIHRDLAARNVLVNGNLMCKVSDFGLSRGLEDDPQAVYTTHGGKIPIRWTAPEAIAFRKFTSASDVWSFGIVMWEVMSYGERPYWDINNQDVIQSIEEGYRLPAPMDCPIALHQLMLDCWQKDRAERPSFMELLAYLDKLLQTPAALKAPPGTPQGPTGSLLERKPPEYTMFCSVSEWLEAIKMGRYKENFTNAGYVAWTSVAQMTLEDLQRVGVTLAGHQKRILTSIQALRAQLANVVQA</sequence>
<keyword evidence="29" id="KW-1185">Reference proteome</keyword>
<dbReference type="PROSITE" id="PS50011">
    <property type="entry name" value="PROTEIN_KINASE_DOM"/>
    <property type="match status" value="1"/>
</dbReference>
<dbReference type="SUPFAM" id="SSF57184">
    <property type="entry name" value="Growth factor receptor domain"/>
    <property type="match status" value="1"/>
</dbReference>
<dbReference type="PIRSF" id="PIRSF000666">
    <property type="entry name" value="TyrPK_ephrin_receptor"/>
    <property type="match status" value="1"/>
</dbReference>
<dbReference type="InterPro" id="IPR017441">
    <property type="entry name" value="Protein_kinase_ATP_BS"/>
</dbReference>
<evidence type="ECO:0000256" key="23">
    <source>
        <dbReference type="SAM" id="SignalP"/>
    </source>
</evidence>
<dbReference type="InterPro" id="IPR009030">
    <property type="entry name" value="Growth_fac_rcpt_cys_sf"/>
</dbReference>
<dbReference type="Pfam" id="PF00041">
    <property type="entry name" value="fn3"/>
    <property type="match status" value="2"/>
</dbReference>
<evidence type="ECO:0000256" key="10">
    <source>
        <dbReference type="ARBA" id="ARBA00022777"/>
    </source>
</evidence>
<feature type="binding site" evidence="19">
    <location>
        <begin position="630"/>
        <end position="638"/>
    </location>
    <ligand>
        <name>ATP</name>
        <dbReference type="ChEBI" id="CHEBI:30616"/>
    </ligand>
</feature>
<dbReference type="PROSITE" id="PS00791">
    <property type="entry name" value="RECEPTOR_TYR_KIN_V_2"/>
    <property type="match status" value="1"/>
</dbReference>
<dbReference type="GeneTree" id="ENSGT00940000163892"/>
<dbReference type="PROSITE" id="PS50105">
    <property type="entry name" value="SAM_DOMAIN"/>
    <property type="match status" value="1"/>
</dbReference>
<evidence type="ECO:0000256" key="1">
    <source>
        <dbReference type="ARBA" id="ARBA00004251"/>
    </source>
</evidence>
<reference evidence="28" key="2">
    <citation type="submission" date="2025-09" db="UniProtKB">
        <authorList>
            <consortium name="Ensembl"/>
        </authorList>
    </citation>
    <scope>IDENTIFICATION</scope>
</reference>
<evidence type="ECO:0000256" key="4">
    <source>
        <dbReference type="ARBA" id="ARBA00022553"/>
    </source>
</evidence>
<keyword evidence="3" id="KW-1003">Cell membrane</keyword>
<dbReference type="PROSITE" id="PS00107">
    <property type="entry name" value="PROTEIN_KINASE_ATP"/>
    <property type="match status" value="1"/>
</dbReference>
<feature type="domain" description="Protein kinase" evidence="24">
    <location>
        <begin position="624"/>
        <end position="885"/>
    </location>
</feature>
<keyword evidence="4" id="KW-0597">Phosphoprotein</keyword>
<dbReference type="SMART" id="SM00219">
    <property type="entry name" value="TyrKc"/>
    <property type="match status" value="1"/>
</dbReference>
<dbReference type="SUPFAM" id="SSF56112">
    <property type="entry name" value="Protein kinase-like (PK-like)"/>
    <property type="match status" value="1"/>
</dbReference>
<comment type="catalytic activity">
    <reaction evidence="17">
        <text>L-tyrosyl-[protein] + ATP = O-phospho-L-tyrosyl-[protein] + ADP + H(+)</text>
        <dbReference type="Rhea" id="RHEA:10596"/>
        <dbReference type="Rhea" id="RHEA-COMP:10136"/>
        <dbReference type="Rhea" id="RHEA-COMP:20101"/>
        <dbReference type="ChEBI" id="CHEBI:15378"/>
        <dbReference type="ChEBI" id="CHEBI:30616"/>
        <dbReference type="ChEBI" id="CHEBI:46858"/>
        <dbReference type="ChEBI" id="CHEBI:61978"/>
        <dbReference type="ChEBI" id="CHEBI:456216"/>
        <dbReference type="EC" id="2.7.10.1"/>
    </reaction>
</comment>
<dbReference type="InterPro" id="IPR000719">
    <property type="entry name" value="Prot_kinase_dom"/>
</dbReference>
<evidence type="ECO:0000256" key="18">
    <source>
        <dbReference type="PIRSR" id="PIRSR000666-1"/>
    </source>
</evidence>
<keyword evidence="7 23" id="KW-0732">Signal</keyword>
<feature type="binding site" evidence="19 21">
    <location>
        <position position="656"/>
    </location>
    <ligand>
        <name>ATP</name>
        <dbReference type="ChEBI" id="CHEBI:30616"/>
    </ligand>
</feature>
<keyword evidence="10" id="KW-0418">Kinase</keyword>
<proteinExistence type="predicted"/>
<evidence type="ECO:0000256" key="11">
    <source>
        <dbReference type="ARBA" id="ARBA00022840"/>
    </source>
</evidence>
<evidence type="ECO:0000259" key="25">
    <source>
        <dbReference type="PROSITE" id="PS50105"/>
    </source>
</evidence>
<dbReference type="GO" id="GO:0007411">
    <property type="term" value="P:axon guidance"/>
    <property type="evidence" value="ECO:0007669"/>
    <property type="project" value="TreeGrafter"/>
</dbReference>
<evidence type="ECO:0000256" key="17">
    <source>
        <dbReference type="ARBA" id="ARBA00051243"/>
    </source>
</evidence>
<dbReference type="InterPro" id="IPR011009">
    <property type="entry name" value="Kinase-like_dom_sf"/>
</dbReference>
<keyword evidence="6 22" id="KW-0812">Transmembrane</keyword>
<feature type="disulfide bond" evidence="20">
    <location>
        <begin position="110"/>
        <end position="120"/>
    </location>
</feature>
<evidence type="ECO:0000259" key="26">
    <source>
        <dbReference type="PROSITE" id="PS50853"/>
    </source>
</evidence>
<dbReference type="GO" id="GO:0030425">
    <property type="term" value="C:dendrite"/>
    <property type="evidence" value="ECO:0007669"/>
    <property type="project" value="TreeGrafter"/>
</dbReference>
<dbReference type="InterPro" id="IPR020635">
    <property type="entry name" value="Tyr_kinase_cat_dom"/>
</dbReference>
<feature type="domain" description="Fibronectin type-III" evidence="26">
    <location>
        <begin position="331"/>
        <end position="440"/>
    </location>
</feature>
<dbReference type="SMART" id="SM00615">
    <property type="entry name" value="EPH_lbd"/>
    <property type="match status" value="1"/>
</dbReference>
<evidence type="ECO:0000313" key="29">
    <source>
        <dbReference type="Proteomes" id="UP000694388"/>
    </source>
</evidence>
<keyword evidence="8" id="KW-0677">Repeat</keyword>
<keyword evidence="16" id="KW-0325">Glycoprotein</keyword>
<organism evidence="28 29">
    <name type="scientific">Eptatretus burgeri</name>
    <name type="common">Inshore hagfish</name>
    <dbReference type="NCBI Taxonomy" id="7764"/>
    <lineage>
        <taxon>Eukaryota</taxon>
        <taxon>Metazoa</taxon>
        <taxon>Chordata</taxon>
        <taxon>Craniata</taxon>
        <taxon>Vertebrata</taxon>
        <taxon>Cyclostomata</taxon>
        <taxon>Myxini</taxon>
        <taxon>Myxiniformes</taxon>
        <taxon>Myxinidae</taxon>
        <taxon>Eptatretinae</taxon>
        <taxon>Eptatretus</taxon>
    </lineage>
</organism>
<evidence type="ECO:0000256" key="7">
    <source>
        <dbReference type="ARBA" id="ARBA00022729"/>
    </source>
</evidence>
<dbReference type="PROSITE" id="PS00109">
    <property type="entry name" value="PROTEIN_KINASE_TYR"/>
    <property type="match status" value="1"/>
</dbReference>
<evidence type="ECO:0000256" key="6">
    <source>
        <dbReference type="ARBA" id="ARBA00022692"/>
    </source>
</evidence>
<dbReference type="Gene3D" id="3.30.200.20">
    <property type="entry name" value="Phosphorylase Kinase, domain 1"/>
    <property type="match status" value="1"/>
</dbReference>
<evidence type="ECO:0000256" key="19">
    <source>
        <dbReference type="PIRSR" id="PIRSR000666-2"/>
    </source>
</evidence>
<dbReference type="SMART" id="SM00060">
    <property type="entry name" value="FN3"/>
    <property type="match status" value="2"/>
</dbReference>
<keyword evidence="5" id="KW-0808">Transferase</keyword>
<protein>
    <recommendedName>
        <fullName evidence="2">receptor protein-tyrosine kinase</fullName>
        <ecNumber evidence="2">2.7.10.1</ecNumber>
    </recommendedName>
</protein>
<dbReference type="SUPFAM" id="SSF47769">
    <property type="entry name" value="SAM/Pointed domain"/>
    <property type="match status" value="1"/>
</dbReference>
<evidence type="ECO:0000259" key="24">
    <source>
        <dbReference type="PROSITE" id="PS50011"/>
    </source>
</evidence>
<evidence type="ECO:0000259" key="27">
    <source>
        <dbReference type="PROSITE" id="PS51550"/>
    </source>
</evidence>
<dbReference type="InterPro" id="IPR001245">
    <property type="entry name" value="Ser-Thr/Tyr_kinase_cat_dom"/>
</dbReference>
<feature type="domain" description="Eph LBD" evidence="27">
    <location>
        <begin position="33"/>
        <end position="211"/>
    </location>
</feature>
<dbReference type="Ensembl" id="ENSEBUT00000014126.1">
    <property type="protein sequence ID" value="ENSEBUP00000013550.1"/>
    <property type="gene ID" value="ENSEBUG00000008552.1"/>
</dbReference>
<keyword evidence="14" id="KW-0829">Tyrosine-protein kinase</keyword>
<dbReference type="PRINTS" id="PR00014">
    <property type="entry name" value="FNTYPEIII"/>
</dbReference>
<dbReference type="PANTHER" id="PTHR46877">
    <property type="entry name" value="EPH RECEPTOR A5"/>
    <property type="match status" value="1"/>
</dbReference>
<feature type="domain" description="SAM" evidence="25">
    <location>
        <begin position="918"/>
        <end position="978"/>
    </location>
</feature>
<reference evidence="28" key="1">
    <citation type="submission" date="2025-08" db="UniProtKB">
        <authorList>
            <consortium name="Ensembl"/>
        </authorList>
    </citation>
    <scope>IDENTIFICATION</scope>
</reference>
<dbReference type="Gene3D" id="2.60.40.10">
    <property type="entry name" value="Immunoglobulins"/>
    <property type="match status" value="2"/>
</dbReference>
<evidence type="ECO:0000256" key="20">
    <source>
        <dbReference type="PIRSR" id="PIRSR000666-3"/>
    </source>
</evidence>
<dbReference type="Pfam" id="PF07714">
    <property type="entry name" value="PK_Tyr_Ser-Thr"/>
    <property type="match status" value="1"/>
</dbReference>
<dbReference type="Gene3D" id="1.10.150.50">
    <property type="entry name" value="Transcription Factor, Ets-1"/>
    <property type="match status" value="1"/>
</dbReference>
<dbReference type="InterPro" id="IPR027936">
    <property type="entry name" value="Eph_TM"/>
</dbReference>
<dbReference type="CDD" id="cd09488">
    <property type="entry name" value="SAM_EPH-R"/>
    <property type="match status" value="1"/>
</dbReference>
<dbReference type="FunFam" id="1.10.150.50:FF:000001">
    <property type="entry name" value="Ephrin type-A receptor 5"/>
    <property type="match status" value="1"/>
</dbReference>
<dbReference type="Gene3D" id="2.60.40.1770">
    <property type="entry name" value="ephrin a2 ectodomain"/>
    <property type="match status" value="1"/>
</dbReference>
<feature type="active site" description="Proton acceptor" evidence="18">
    <location>
        <position position="749"/>
    </location>
</feature>
<dbReference type="PANTHER" id="PTHR46877:SF14">
    <property type="entry name" value="RECEPTOR PROTEIN-TYROSINE KINASE"/>
    <property type="match status" value="1"/>
</dbReference>
<dbReference type="GO" id="GO:0005886">
    <property type="term" value="C:plasma membrane"/>
    <property type="evidence" value="ECO:0007669"/>
    <property type="project" value="UniProtKB-SubCell"/>
</dbReference>
<keyword evidence="11 19" id="KW-0067">ATP-binding</keyword>
<dbReference type="InterPro" id="IPR008979">
    <property type="entry name" value="Galactose-bd-like_sf"/>
</dbReference>
<evidence type="ECO:0000256" key="16">
    <source>
        <dbReference type="ARBA" id="ARBA00023180"/>
    </source>
</evidence>
<keyword evidence="13 22" id="KW-0472">Membrane</keyword>
<name>A0A8C4QCV0_EPTBU</name>
<evidence type="ECO:0000256" key="2">
    <source>
        <dbReference type="ARBA" id="ARBA00011902"/>
    </source>
</evidence>
<evidence type="ECO:0000256" key="3">
    <source>
        <dbReference type="ARBA" id="ARBA00022475"/>
    </source>
</evidence>
<feature type="chain" id="PRO_5034495915" description="receptor protein-tyrosine kinase" evidence="23">
    <location>
        <begin position="29"/>
        <end position="985"/>
    </location>
</feature>
<accession>A0A8C4QCV0</accession>
<evidence type="ECO:0000256" key="15">
    <source>
        <dbReference type="ARBA" id="ARBA00023170"/>
    </source>
</evidence>
<dbReference type="InterPro" id="IPR008266">
    <property type="entry name" value="Tyr_kinase_AS"/>
</dbReference>
<keyword evidence="20" id="KW-1015">Disulfide bond</keyword>
<dbReference type="FunFam" id="2.60.40.1770:FF:000001">
    <property type="entry name" value="Ephrin type-A receptor 5"/>
    <property type="match status" value="1"/>
</dbReference>
<keyword evidence="12 22" id="KW-1133">Transmembrane helix</keyword>
<dbReference type="InterPro" id="IPR016257">
    <property type="entry name" value="Tyr_kinase_ephrin_rcpt"/>
</dbReference>
<dbReference type="AlphaFoldDB" id="A0A8C4QCV0"/>
<dbReference type="Gene3D" id="1.10.510.10">
    <property type="entry name" value="Transferase(Phosphotransferase) domain 1"/>
    <property type="match status" value="1"/>
</dbReference>
<keyword evidence="15" id="KW-0675">Receptor</keyword>
<evidence type="ECO:0000256" key="12">
    <source>
        <dbReference type="ARBA" id="ARBA00022989"/>
    </source>
</evidence>
<comment type="subcellular location">
    <subcellularLocation>
        <location evidence="1">Cell membrane</location>
        <topology evidence="1">Single-pass type I membrane protein</topology>
    </subcellularLocation>
</comment>
<dbReference type="InterPro" id="IPR050449">
    <property type="entry name" value="Ephrin_rcpt_TKs"/>
</dbReference>
<feature type="domain" description="Fibronectin type-III" evidence="26">
    <location>
        <begin position="441"/>
        <end position="536"/>
    </location>
</feature>
<dbReference type="Pfam" id="PF14575">
    <property type="entry name" value="EphA2_TM"/>
    <property type="match status" value="1"/>
</dbReference>
<dbReference type="InterPro" id="IPR001090">
    <property type="entry name" value="Ephrin_rcpt_lig-bd_dom"/>
</dbReference>
<dbReference type="FunFam" id="3.30.200.20:FF:000001">
    <property type="entry name" value="Ephrin type-A receptor 5"/>
    <property type="match status" value="1"/>
</dbReference>
<dbReference type="InterPro" id="IPR013761">
    <property type="entry name" value="SAM/pointed_sf"/>
</dbReference>
<evidence type="ECO:0000313" key="28">
    <source>
        <dbReference type="Ensembl" id="ENSEBUP00000013550.1"/>
    </source>
</evidence>
<dbReference type="InterPro" id="IPR003961">
    <property type="entry name" value="FN3_dom"/>
</dbReference>
<evidence type="ECO:0000256" key="5">
    <source>
        <dbReference type="ARBA" id="ARBA00022679"/>
    </source>
</evidence>
<feature type="signal peptide" evidence="23">
    <location>
        <begin position="1"/>
        <end position="28"/>
    </location>
</feature>
<dbReference type="PRINTS" id="PR00109">
    <property type="entry name" value="TYRKINASE"/>
</dbReference>
<feature type="disulfide bond" evidence="20">
    <location>
        <begin position="75"/>
        <end position="193"/>
    </location>
</feature>
<dbReference type="InterPro" id="IPR001660">
    <property type="entry name" value="SAM"/>
</dbReference>
<dbReference type="FunFam" id="2.60.120.260:FF:000001">
    <property type="entry name" value="Ephrin type-A receptor 7"/>
    <property type="match status" value="1"/>
</dbReference>
<evidence type="ECO:0000256" key="8">
    <source>
        <dbReference type="ARBA" id="ARBA00022737"/>
    </source>
</evidence>
<dbReference type="PROSITE" id="PS50853">
    <property type="entry name" value="FN3"/>
    <property type="match status" value="2"/>
</dbReference>
<dbReference type="EC" id="2.7.10.1" evidence="2"/>
<feature type="transmembrane region" description="Helical" evidence="22">
    <location>
        <begin position="544"/>
        <end position="565"/>
    </location>
</feature>
<dbReference type="InterPro" id="IPR036116">
    <property type="entry name" value="FN3_sf"/>
</dbReference>
<dbReference type="SUPFAM" id="SSF49785">
    <property type="entry name" value="Galactose-binding domain-like"/>
    <property type="match status" value="1"/>
</dbReference>
<evidence type="ECO:0000256" key="9">
    <source>
        <dbReference type="ARBA" id="ARBA00022741"/>
    </source>
</evidence>
<evidence type="ECO:0000256" key="21">
    <source>
        <dbReference type="PROSITE-ProRule" id="PRU10141"/>
    </source>
</evidence>
<dbReference type="SMART" id="SM01411">
    <property type="entry name" value="Ephrin_rec_like"/>
    <property type="match status" value="1"/>
</dbReference>
<dbReference type="SMART" id="SM00454">
    <property type="entry name" value="SAM"/>
    <property type="match status" value="1"/>
</dbReference>
<dbReference type="Proteomes" id="UP000694388">
    <property type="component" value="Unplaced"/>
</dbReference>
<dbReference type="Gene3D" id="2.10.50.10">
    <property type="entry name" value="Tumor Necrosis Factor Receptor, subunit A, domain 2"/>
    <property type="match status" value="1"/>
</dbReference>
<evidence type="ECO:0000256" key="22">
    <source>
        <dbReference type="SAM" id="Phobius"/>
    </source>
</evidence>